<accession>A0A125YU80</accession>
<dbReference type="AlphaFoldDB" id="A0A125YU80"/>
<evidence type="ECO:0000313" key="1">
    <source>
        <dbReference type="EMBL" id="ESS35138.1"/>
    </source>
</evidence>
<gene>
    <name evidence="1" type="ORF">TGVEG_313475</name>
</gene>
<dbReference type="Proteomes" id="UP000002226">
    <property type="component" value="Unassembled WGS sequence"/>
</dbReference>
<comment type="caution">
    <text evidence="1">The sequence shown here is derived from an EMBL/GenBank/DDBJ whole genome shotgun (WGS) entry which is preliminary data.</text>
</comment>
<sequence length="127" mass="14896">MKLVLLPLIRVPPRHFVSAFFCEFSEFRHFVTISLRLSLPFVLSPSSQTDRDTERYENLTSAHEICAHFCVASCLTDCSEQCRREQDRTPAVRQFAAFRRRQIRAAPSVWLDKKRRSPRNAERISVR</sequence>
<protein>
    <submittedName>
        <fullName evidence="1">Uncharacterized protein</fullName>
    </submittedName>
</protein>
<dbReference type="VEuPathDB" id="ToxoDB:TGVEG_313475"/>
<dbReference type="EMBL" id="AAYL02000040">
    <property type="protein sequence ID" value="ESS35138.1"/>
    <property type="molecule type" value="Genomic_DNA"/>
</dbReference>
<proteinExistence type="predicted"/>
<evidence type="ECO:0000313" key="2">
    <source>
        <dbReference type="Proteomes" id="UP000002226"/>
    </source>
</evidence>
<reference evidence="1" key="1">
    <citation type="submission" date="2007-03" db="EMBL/GenBank/DDBJ databases">
        <authorList>
            <person name="Paulsen I."/>
        </authorList>
    </citation>
    <scope>NUCLEOTIDE SEQUENCE</scope>
    <source>
        <strain evidence="1">VEG</strain>
    </source>
</reference>
<keyword evidence="2" id="KW-1185">Reference proteome</keyword>
<name>A0A125YU80_TOXGV</name>
<organism evidence="1 2">
    <name type="scientific">Toxoplasma gondii (strain ATCC 50861 / VEG)</name>
    <dbReference type="NCBI Taxonomy" id="432359"/>
    <lineage>
        <taxon>Eukaryota</taxon>
        <taxon>Sar</taxon>
        <taxon>Alveolata</taxon>
        <taxon>Apicomplexa</taxon>
        <taxon>Conoidasida</taxon>
        <taxon>Coccidia</taxon>
        <taxon>Eucoccidiorida</taxon>
        <taxon>Eimeriorina</taxon>
        <taxon>Sarcocystidae</taxon>
        <taxon>Toxoplasma</taxon>
    </lineage>
</organism>